<dbReference type="Gene3D" id="1.25.40.10">
    <property type="entry name" value="Tetratricopeptide repeat domain"/>
    <property type="match status" value="2"/>
</dbReference>
<comment type="caution">
    <text evidence="5">The sequence shown here is derived from an EMBL/GenBank/DDBJ whole genome shotgun (WGS) entry which is preliminary data.</text>
</comment>
<evidence type="ECO:0008006" key="7">
    <source>
        <dbReference type="Google" id="ProtNLM"/>
    </source>
</evidence>
<dbReference type="Pfam" id="PF08424">
    <property type="entry name" value="NRDE-2"/>
    <property type="match status" value="1"/>
</dbReference>
<dbReference type="GO" id="GO:0031048">
    <property type="term" value="P:regulatory ncRNA-mediated heterochromatin formation"/>
    <property type="evidence" value="ECO:0007669"/>
    <property type="project" value="TreeGrafter"/>
</dbReference>
<evidence type="ECO:0000256" key="4">
    <source>
        <dbReference type="SAM" id="MobiDB-lite"/>
    </source>
</evidence>
<sequence>MAQQPLFPFQVSTSSASSSQLFPTLIETVSEASREERLDWLSNPSFAEGLVPEPSPNPDWYAQHFEIEEEVNASLRTTDTILASTYDEEESNEDLDHENKIYADKEKSGEKRKRSKEEGHKYESKKERKKKKLGVRDGRSIMSHRKLKRWVELESKDFQFDVRGDRENLVYGSLYRKHVPLFYRHQIRIYSNNQVKPFRFLESVEGDGGVVDEKSRECRYWSAKFASLERRKDFCKLKILVHAQKSRSKRPFQSPENDFISLEELDVQEELRAIGTLQEESWDGYVTRKTREFNELTRERPHDESLWIAFVNFQDELIKAATKKAAAQQAVEKKIAILEKALEIHPSSEDLWLLLLETCRSKDLASTLLNKWEDAIRCIPQSYRLWRGYIKFKLGDFSLFTVQSVRKSYVQAIQIYSAAHSLKAKDGIEDARRVEIERNLLLFFMDLCRFEWQTGHHELAVGLLQALIEYNLFAPPLEMSEKSKKRLFRDFWDIGAARVGENGATGWAAWLQKEEEWIKKAFAKDEAEASKGDESETGGWTGWYTPLVNKDGEGDEKKHAIDDEIFQDNTGTEAQQTDGDEDAEDRVSEANEEDEIILLERLGLNLKAEDDVEVKDSTTWKHWFEKEKIRDSEQWLPVRLKNLKATHSEEISPGIGSEEELERAVLFDDINECLFSLTTMDAQLDLIFHFTDFCSGPYPQWCCSNCSKWMEKIEGLEELYEPFLGELRRSCTFHEPDFQNGGYLEELVGGAEWIHECQGRSDFLVNALLLLRPFFCHSIWLEEKLLNVEDSRYNIANESKGGFGPRILAKRLLKGDRQAIVLLGAYACAEASAGNLDLARKVFDTTLASLASLPMDRQSYGPLVYERYVEMELQSMPKAAQKEAIFQKVLYILSCLGSSCSYTPFRGDRAVTAIDLLKARRGFKEQIQSFRKERKQPESSDSFKSLVVCASILELLTDGLDAAVSVFKESFSLCLPGKQQQSMQFEFLNVKYINMLEENKGSVRPAALRHTILQSLSQYPNNPHLLAAYVRCNSQNACRNGLRRFFDDALQRNPTTLLYLFAISIEIGRQGSSPRIHSLFEKAVQSNATQQSVILWRFYIAYELQLRNDVDAARRVYFRAIHACPWSKLLWMDGFSKMSTVLSAKELTEFQDIMREKELRIRTDVYEILLEEEAEGHSL</sequence>
<dbReference type="InterPro" id="IPR003107">
    <property type="entry name" value="HAT"/>
</dbReference>
<dbReference type="InterPro" id="IPR013633">
    <property type="entry name" value="NRDE-2"/>
</dbReference>
<dbReference type="PANTHER" id="PTHR13471">
    <property type="entry name" value="TETRATRICOPEPTIDE-LIKE HELICAL"/>
    <property type="match status" value="1"/>
</dbReference>
<dbReference type="SMART" id="SM00386">
    <property type="entry name" value="HAT"/>
    <property type="match status" value="6"/>
</dbReference>
<feature type="compositionally biased region" description="Basic and acidic residues" evidence="4">
    <location>
        <begin position="525"/>
        <end position="534"/>
    </location>
</feature>
<dbReference type="InterPro" id="IPR011990">
    <property type="entry name" value="TPR-like_helical_dom_sf"/>
</dbReference>
<dbReference type="SUPFAM" id="SSF48452">
    <property type="entry name" value="TPR-like"/>
    <property type="match status" value="1"/>
</dbReference>
<feature type="region of interest" description="Disordered" evidence="4">
    <location>
        <begin position="1"/>
        <end position="20"/>
    </location>
</feature>
<feature type="compositionally biased region" description="Basic and acidic residues" evidence="4">
    <location>
        <begin position="97"/>
        <end position="126"/>
    </location>
</feature>
<name>A0A8T2S4E7_CERRI</name>
<feature type="compositionally biased region" description="Basic and acidic residues" evidence="4">
    <location>
        <begin position="550"/>
        <end position="562"/>
    </location>
</feature>
<evidence type="ECO:0000256" key="1">
    <source>
        <dbReference type="ARBA" id="ARBA00004123"/>
    </source>
</evidence>
<feature type="compositionally biased region" description="Acidic residues" evidence="4">
    <location>
        <begin position="578"/>
        <end position="591"/>
    </location>
</feature>
<dbReference type="OrthoDB" id="297219at2759"/>
<dbReference type="GO" id="GO:1902369">
    <property type="term" value="P:negative regulation of RNA catabolic process"/>
    <property type="evidence" value="ECO:0007669"/>
    <property type="project" value="TreeGrafter"/>
</dbReference>
<feature type="compositionally biased region" description="Acidic residues" evidence="4">
    <location>
        <begin position="86"/>
        <end position="96"/>
    </location>
</feature>
<dbReference type="GO" id="GO:0071013">
    <property type="term" value="C:catalytic step 2 spliceosome"/>
    <property type="evidence" value="ECO:0007669"/>
    <property type="project" value="TreeGrafter"/>
</dbReference>
<dbReference type="PANTHER" id="PTHR13471:SF0">
    <property type="entry name" value="NUCLEAR EXOSOME REGULATOR NRDE2"/>
    <property type="match status" value="1"/>
</dbReference>
<comment type="subcellular location">
    <subcellularLocation>
        <location evidence="1">Nucleus</location>
    </subcellularLocation>
</comment>
<keyword evidence="6" id="KW-1185">Reference proteome</keyword>
<dbReference type="AlphaFoldDB" id="A0A8T2S4E7"/>
<dbReference type="OMA" id="MRDKELH"/>
<dbReference type="GO" id="GO:0006396">
    <property type="term" value="P:RNA processing"/>
    <property type="evidence" value="ECO:0007669"/>
    <property type="project" value="InterPro"/>
</dbReference>
<feature type="compositionally biased region" description="Polar residues" evidence="4">
    <location>
        <begin position="567"/>
        <end position="577"/>
    </location>
</feature>
<dbReference type="EMBL" id="CM035427">
    <property type="protein sequence ID" value="KAH7307035.1"/>
    <property type="molecule type" value="Genomic_DNA"/>
</dbReference>
<evidence type="ECO:0000313" key="6">
    <source>
        <dbReference type="Proteomes" id="UP000825935"/>
    </source>
</evidence>
<comment type="similarity">
    <text evidence="2">Belongs to the NRDE2 family.</text>
</comment>
<organism evidence="5 6">
    <name type="scientific">Ceratopteris richardii</name>
    <name type="common">Triangle waterfern</name>
    <dbReference type="NCBI Taxonomy" id="49495"/>
    <lineage>
        <taxon>Eukaryota</taxon>
        <taxon>Viridiplantae</taxon>
        <taxon>Streptophyta</taxon>
        <taxon>Embryophyta</taxon>
        <taxon>Tracheophyta</taxon>
        <taxon>Polypodiopsida</taxon>
        <taxon>Polypodiidae</taxon>
        <taxon>Polypodiales</taxon>
        <taxon>Pteridineae</taxon>
        <taxon>Pteridaceae</taxon>
        <taxon>Parkerioideae</taxon>
        <taxon>Ceratopteris</taxon>
    </lineage>
</organism>
<evidence type="ECO:0000256" key="2">
    <source>
        <dbReference type="ARBA" id="ARBA00009265"/>
    </source>
</evidence>
<feature type="region of interest" description="Disordered" evidence="4">
    <location>
        <begin position="525"/>
        <end position="591"/>
    </location>
</feature>
<reference evidence="5" key="1">
    <citation type="submission" date="2021-08" db="EMBL/GenBank/DDBJ databases">
        <title>WGS assembly of Ceratopteris richardii.</title>
        <authorList>
            <person name="Marchant D.B."/>
            <person name="Chen G."/>
            <person name="Jenkins J."/>
            <person name="Shu S."/>
            <person name="Leebens-Mack J."/>
            <person name="Grimwood J."/>
            <person name="Schmutz J."/>
            <person name="Soltis P."/>
            <person name="Soltis D."/>
            <person name="Chen Z.-H."/>
        </authorList>
    </citation>
    <scope>NUCLEOTIDE SEQUENCE</scope>
    <source>
        <strain evidence="5">Whitten #5841</strain>
        <tissue evidence="5">Leaf</tissue>
    </source>
</reference>
<proteinExistence type="inferred from homology"/>
<accession>A0A8T2S4E7</accession>
<evidence type="ECO:0000256" key="3">
    <source>
        <dbReference type="ARBA" id="ARBA00023242"/>
    </source>
</evidence>
<keyword evidence="3" id="KW-0539">Nucleus</keyword>
<dbReference type="Proteomes" id="UP000825935">
    <property type="component" value="Chromosome 22"/>
</dbReference>
<gene>
    <name evidence="5" type="ORF">KP509_22G043300</name>
</gene>
<evidence type="ECO:0000313" key="5">
    <source>
        <dbReference type="EMBL" id="KAH7307035.1"/>
    </source>
</evidence>
<protein>
    <recommendedName>
        <fullName evidence="7">Protein NRDE2 homolog</fullName>
    </recommendedName>
</protein>
<feature type="region of interest" description="Disordered" evidence="4">
    <location>
        <begin position="86"/>
        <end position="136"/>
    </location>
</feature>